<dbReference type="GO" id="GO:0016301">
    <property type="term" value="F:kinase activity"/>
    <property type="evidence" value="ECO:0007669"/>
    <property type="project" value="UniProtKB-KW"/>
</dbReference>
<feature type="region of interest" description="Disordered" evidence="3">
    <location>
        <begin position="272"/>
        <end position="292"/>
    </location>
</feature>
<gene>
    <name evidence="5" type="ORF">KX928_06370</name>
</gene>
<dbReference type="PANTHER" id="PTHR10584">
    <property type="entry name" value="SUGAR KINASE"/>
    <property type="match status" value="1"/>
</dbReference>
<reference evidence="5" key="1">
    <citation type="submission" date="2021-07" db="EMBL/GenBank/DDBJ databases">
        <title>Roseobacter insulae sp. nov., isolated from a tidal flat.</title>
        <authorList>
            <person name="Park S."/>
            <person name="Yoon J.-H."/>
        </authorList>
    </citation>
    <scope>NUCLEOTIDE SEQUENCE</scope>
    <source>
        <strain evidence="5">YSTF-M11</strain>
    </source>
</reference>
<sequence length="292" mass="30389">MPRILCAGLIAVDMVFDIESYPAVGTKTRASAAQMITGGGALNAATTIAGLGGQACVAGAIGADALGDFLLAEMARREIDTTHLQILPDAPTSLSAVLITPDGDRTVINRRHQVPACPHLDPFRFDAALADTRWPDLAAVAMNAARKTGKPAVLDAEAPVKPASDALGIATHVVFSQQGLRDFAGACDAAALSNSAKKMRTWCAVTRGASSVLCHDGQTLSEVPVFPTQAVNTLGAGDTWHGAFTLALVRGMPEIEAVRWANAAAAVKVSRPWGSTAPPTRPEVDAHLKKTR</sequence>
<dbReference type="PROSITE" id="PS00584">
    <property type="entry name" value="PFKB_KINASES_2"/>
    <property type="match status" value="1"/>
</dbReference>
<evidence type="ECO:0000256" key="3">
    <source>
        <dbReference type="SAM" id="MobiDB-lite"/>
    </source>
</evidence>
<dbReference type="GO" id="GO:0005829">
    <property type="term" value="C:cytosol"/>
    <property type="evidence" value="ECO:0007669"/>
    <property type="project" value="TreeGrafter"/>
</dbReference>
<evidence type="ECO:0000259" key="4">
    <source>
        <dbReference type="Pfam" id="PF00294"/>
    </source>
</evidence>
<proteinExistence type="predicted"/>
<organism evidence="5 6">
    <name type="scientific">Roseobacter insulae</name>
    <dbReference type="NCBI Taxonomy" id="2859783"/>
    <lineage>
        <taxon>Bacteria</taxon>
        <taxon>Pseudomonadati</taxon>
        <taxon>Pseudomonadota</taxon>
        <taxon>Alphaproteobacteria</taxon>
        <taxon>Rhodobacterales</taxon>
        <taxon>Roseobacteraceae</taxon>
        <taxon>Roseobacter</taxon>
    </lineage>
</organism>
<evidence type="ECO:0000256" key="2">
    <source>
        <dbReference type="ARBA" id="ARBA00022777"/>
    </source>
</evidence>
<dbReference type="EMBL" id="JAHXDN010000002">
    <property type="protein sequence ID" value="MBW4707406.1"/>
    <property type="molecule type" value="Genomic_DNA"/>
</dbReference>
<comment type="caution">
    <text evidence="5">The sequence shown here is derived from an EMBL/GenBank/DDBJ whole genome shotgun (WGS) entry which is preliminary data.</text>
</comment>
<dbReference type="InterPro" id="IPR011611">
    <property type="entry name" value="PfkB_dom"/>
</dbReference>
<dbReference type="PANTHER" id="PTHR10584:SF157">
    <property type="entry name" value="SULFOFRUCTOSE KINASE"/>
    <property type="match status" value="1"/>
</dbReference>
<dbReference type="Proteomes" id="UP001138661">
    <property type="component" value="Unassembled WGS sequence"/>
</dbReference>
<evidence type="ECO:0000313" key="5">
    <source>
        <dbReference type="EMBL" id="MBW4707406.1"/>
    </source>
</evidence>
<keyword evidence="6" id="KW-1185">Reference proteome</keyword>
<dbReference type="Pfam" id="PF00294">
    <property type="entry name" value="PfkB"/>
    <property type="match status" value="1"/>
</dbReference>
<evidence type="ECO:0000256" key="1">
    <source>
        <dbReference type="ARBA" id="ARBA00022679"/>
    </source>
</evidence>
<accession>A0A9X1FTF3</accession>
<feature type="domain" description="Carbohydrate kinase PfkB" evidence="4">
    <location>
        <begin position="1"/>
        <end position="278"/>
    </location>
</feature>
<name>A0A9X1FTF3_9RHOB</name>
<keyword evidence="1" id="KW-0808">Transferase</keyword>
<keyword evidence="2" id="KW-0418">Kinase</keyword>
<protein>
    <recommendedName>
        <fullName evidence="4">Carbohydrate kinase PfkB domain-containing protein</fullName>
    </recommendedName>
</protein>
<dbReference type="AlphaFoldDB" id="A0A9X1FTF3"/>
<dbReference type="RefSeq" id="WP_219500245.1">
    <property type="nucleotide sequence ID" value="NZ_JAHXDN010000002.1"/>
</dbReference>
<feature type="compositionally biased region" description="Basic and acidic residues" evidence="3">
    <location>
        <begin position="282"/>
        <end position="292"/>
    </location>
</feature>
<evidence type="ECO:0000313" key="6">
    <source>
        <dbReference type="Proteomes" id="UP001138661"/>
    </source>
</evidence>
<dbReference type="InterPro" id="IPR002173">
    <property type="entry name" value="Carboh/pur_kinase_PfkB_CS"/>
</dbReference>